<organism evidence="1">
    <name type="scientific">Rhizobium phage LG08</name>
    <dbReference type="NCBI Taxonomy" id="3129229"/>
    <lineage>
        <taxon>Viruses</taxon>
        <taxon>Duplodnaviria</taxon>
        <taxon>Heunggongvirae</taxon>
        <taxon>Uroviricota</taxon>
        <taxon>Caudoviricetes</taxon>
    </lineage>
</organism>
<reference evidence="1" key="1">
    <citation type="submission" date="2024-03" db="EMBL/GenBank/DDBJ databases">
        <authorList>
            <person name="Chantapakul B."/>
            <person name="Wang S."/>
        </authorList>
    </citation>
    <scope>NUCLEOTIDE SEQUENCE</scope>
</reference>
<proteinExistence type="predicted"/>
<protein>
    <submittedName>
        <fullName evidence="1">Uncharacterized protein</fullName>
    </submittedName>
</protein>
<evidence type="ECO:0000313" key="1">
    <source>
        <dbReference type="EMBL" id="XCI77440.1"/>
    </source>
</evidence>
<accession>A0AAU8HYB2</accession>
<gene>
    <name evidence="1" type="ORF">LDCGVIBL_CDS0082</name>
</gene>
<dbReference type="EMBL" id="PP429226">
    <property type="protein sequence ID" value="XCI77440.1"/>
    <property type="molecule type" value="Genomic_DNA"/>
</dbReference>
<name>A0AAU8HYB2_9CAUD</name>
<sequence>MTFKIYLDPQTWEEVLENRKNWAAFLQSGVKKRKHVLDDGEGNRCCIGHGCFIAEGLERHDAGIQDIDGARISYNGFSYSAPESFVYALQMRSAGGDFDNSFEVEEKFVNERSEVSTLAALNDYTLMESSDIGALIEKMIEGGPGTPFHAKDHFTKIVR</sequence>